<evidence type="ECO:0000259" key="2">
    <source>
        <dbReference type="SMART" id="SM00198"/>
    </source>
</evidence>
<dbReference type="InterPro" id="IPR002413">
    <property type="entry name" value="V5_allergen-like"/>
</dbReference>
<dbReference type="InterPro" id="IPR035940">
    <property type="entry name" value="CAP_sf"/>
</dbReference>
<reference evidence="3 4" key="1">
    <citation type="submission" date="2019-10" db="EMBL/GenBank/DDBJ databases">
        <title>Assembly and Annotation for the nematode Trichostrongylus colubriformis.</title>
        <authorList>
            <person name="Martin J."/>
        </authorList>
    </citation>
    <scope>NUCLEOTIDE SEQUENCE [LARGE SCALE GENOMIC DNA]</scope>
    <source>
        <strain evidence="3">G859</strain>
        <tissue evidence="3">Whole worm</tissue>
    </source>
</reference>
<dbReference type="PRINTS" id="PR00838">
    <property type="entry name" value="V5ALLERGEN"/>
</dbReference>
<dbReference type="AlphaFoldDB" id="A0AAN8FHG1"/>
<gene>
    <name evidence="3" type="ORF">GCK32_000057</name>
</gene>
<dbReference type="Proteomes" id="UP001331761">
    <property type="component" value="Unassembled WGS sequence"/>
</dbReference>
<name>A0AAN8FHG1_TRICO</name>
<dbReference type="EMBL" id="WIXE01007861">
    <property type="protein sequence ID" value="KAK5979956.1"/>
    <property type="molecule type" value="Genomic_DNA"/>
</dbReference>
<dbReference type="CDD" id="cd05380">
    <property type="entry name" value="CAP_euk"/>
    <property type="match status" value="1"/>
</dbReference>
<sequence length="246" mass="27472">MMCLVICLLVLINLGTAESSFKRSPDEVTLADALGNLPRNKRQAYCNGKYSQADRDAILKYHNDMRSKIALGQYLVRGVARPSAVNIRKLDYSCLLENSAQEVANRCIFAHSHRDGTNTGENIYRFRTPIRASPNPIPIEGTGYNACKAWEVEFEKFGWPGNRFTEYSLQIGIGHATQMAWWKTAMIGCGVAQCSDGTRQIILAVCHYRDTGNWFNEDIYKSGRTCSECGDGWRCDTSTGLCISST</sequence>
<dbReference type="FunFam" id="3.40.33.10:FF:000013">
    <property type="entry name" value="SCP-Like extracellular protein"/>
    <property type="match status" value="1"/>
</dbReference>
<dbReference type="SMART" id="SM00198">
    <property type="entry name" value="SCP"/>
    <property type="match status" value="1"/>
</dbReference>
<proteinExistence type="predicted"/>
<dbReference type="SUPFAM" id="SSF55797">
    <property type="entry name" value="PR-1-like"/>
    <property type="match status" value="1"/>
</dbReference>
<dbReference type="Pfam" id="PF00188">
    <property type="entry name" value="CAP"/>
    <property type="match status" value="1"/>
</dbReference>
<evidence type="ECO:0000313" key="4">
    <source>
        <dbReference type="Proteomes" id="UP001331761"/>
    </source>
</evidence>
<dbReference type="Gene3D" id="3.40.33.10">
    <property type="entry name" value="CAP"/>
    <property type="match status" value="1"/>
</dbReference>
<comment type="caution">
    <text evidence="3">The sequence shown here is derived from an EMBL/GenBank/DDBJ whole genome shotgun (WGS) entry which is preliminary data.</text>
</comment>
<evidence type="ECO:0000313" key="3">
    <source>
        <dbReference type="EMBL" id="KAK5979956.1"/>
    </source>
</evidence>
<protein>
    <submittedName>
        <fullName evidence="3">SCP domain-containing protein</fullName>
    </submittedName>
</protein>
<keyword evidence="1" id="KW-0732">Signal</keyword>
<feature type="signal peptide" evidence="1">
    <location>
        <begin position="1"/>
        <end position="17"/>
    </location>
</feature>
<keyword evidence="4" id="KW-1185">Reference proteome</keyword>
<evidence type="ECO:0000256" key="1">
    <source>
        <dbReference type="SAM" id="SignalP"/>
    </source>
</evidence>
<feature type="chain" id="PRO_5042964328" evidence="1">
    <location>
        <begin position="18"/>
        <end position="246"/>
    </location>
</feature>
<dbReference type="PANTHER" id="PTHR10334">
    <property type="entry name" value="CYSTEINE-RICH SECRETORY PROTEIN-RELATED"/>
    <property type="match status" value="1"/>
</dbReference>
<accession>A0AAN8FHG1</accession>
<dbReference type="PRINTS" id="PR00837">
    <property type="entry name" value="V5TPXLIKE"/>
</dbReference>
<feature type="domain" description="SCP" evidence="2">
    <location>
        <begin position="53"/>
        <end position="216"/>
    </location>
</feature>
<dbReference type="InterPro" id="IPR014044">
    <property type="entry name" value="CAP_dom"/>
</dbReference>
<organism evidence="3 4">
    <name type="scientific">Trichostrongylus colubriformis</name>
    <name type="common">Black scour worm</name>
    <dbReference type="NCBI Taxonomy" id="6319"/>
    <lineage>
        <taxon>Eukaryota</taxon>
        <taxon>Metazoa</taxon>
        <taxon>Ecdysozoa</taxon>
        <taxon>Nematoda</taxon>
        <taxon>Chromadorea</taxon>
        <taxon>Rhabditida</taxon>
        <taxon>Rhabditina</taxon>
        <taxon>Rhabditomorpha</taxon>
        <taxon>Strongyloidea</taxon>
        <taxon>Trichostrongylidae</taxon>
        <taxon>Trichostrongylus</taxon>
    </lineage>
</organism>
<dbReference type="InterPro" id="IPR001283">
    <property type="entry name" value="CRISP-related"/>
</dbReference>